<dbReference type="InterPro" id="IPR008271">
    <property type="entry name" value="Ser/Thr_kinase_AS"/>
</dbReference>
<keyword evidence="2" id="KW-0808">Transferase</keyword>
<dbReference type="InterPro" id="IPR017441">
    <property type="entry name" value="Protein_kinase_ATP_BS"/>
</dbReference>
<dbReference type="Gene3D" id="3.30.200.20">
    <property type="entry name" value="Phosphorylase Kinase, domain 1"/>
    <property type="match status" value="1"/>
</dbReference>
<name>A0A7R7EPZ2_9FIRM</name>
<reference evidence="10 11" key="1">
    <citation type="submission" date="2020-11" db="EMBL/GenBank/DDBJ databases">
        <title>Draft genome sequencing of a Lachnospiraceae strain isolated from anoxic soil subjected to BSD treatment.</title>
        <authorList>
            <person name="Uek A."/>
            <person name="Tonouchi A."/>
        </authorList>
    </citation>
    <scope>NUCLEOTIDE SEQUENCE [LARGE SCALE GENOMIC DNA]</scope>
    <source>
        <strain evidence="10 11">TB5</strain>
    </source>
</reference>
<dbReference type="PROSITE" id="PS00108">
    <property type="entry name" value="PROTEIN_KINASE_ST"/>
    <property type="match status" value="1"/>
</dbReference>
<dbReference type="PANTHER" id="PTHR24348:SF22">
    <property type="entry name" value="NON-SPECIFIC SERINE_THREONINE PROTEIN KINASE"/>
    <property type="match status" value="1"/>
</dbReference>
<keyword evidence="8" id="KW-0472">Membrane</keyword>
<feature type="transmembrane region" description="Helical" evidence="8">
    <location>
        <begin position="385"/>
        <end position="406"/>
    </location>
</feature>
<dbReference type="InterPro" id="IPR045269">
    <property type="entry name" value="Atg1-like"/>
</dbReference>
<dbReference type="GO" id="GO:0005524">
    <property type="term" value="F:ATP binding"/>
    <property type="evidence" value="ECO:0007669"/>
    <property type="project" value="UniProtKB-UniRule"/>
</dbReference>
<evidence type="ECO:0000259" key="9">
    <source>
        <dbReference type="PROSITE" id="PS50011"/>
    </source>
</evidence>
<accession>A0A7R7EPZ2</accession>
<keyword evidence="5" id="KW-0418">Kinase</keyword>
<dbReference type="Pfam" id="PF00069">
    <property type="entry name" value="Pkinase"/>
    <property type="match status" value="1"/>
</dbReference>
<dbReference type="SUPFAM" id="SSF56112">
    <property type="entry name" value="Protein kinase-like (PK-like)"/>
    <property type="match status" value="1"/>
</dbReference>
<keyword evidence="3" id="KW-0677">Repeat</keyword>
<feature type="binding site" evidence="7">
    <location>
        <position position="47"/>
    </location>
    <ligand>
        <name>ATP</name>
        <dbReference type="ChEBI" id="CHEBI:30616"/>
    </ligand>
</feature>
<evidence type="ECO:0000313" key="11">
    <source>
        <dbReference type="Proteomes" id="UP000595897"/>
    </source>
</evidence>
<evidence type="ECO:0000256" key="7">
    <source>
        <dbReference type="PROSITE-ProRule" id="PRU10141"/>
    </source>
</evidence>
<dbReference type="InterPro" id="IPR001611">
    <property type="entry name" value="Leu-rich_rpt"/>
</dbReference>
<dbReference type="PANTHER" id="PTHR24348">
    <property type="entry name" value="SERINE/THREONINE-PROTEIN KINASE UNC-51-RELATED"/>
    <property type="match status" value="1"/>
</dbReference>
<evidence type="ECO:0000256" key="4">
    <source>
        <dbReference type="ARBA" id="ARBA00022741"/>
    </source>
</evidence>
<evidence type="ECO:0000256" key="5">
    <source>
        <dbReference type="ARBA" id="ARBA00022777"/>
    </source>
</evidence>
<evidence type="ECO:0000313" key="10">
    <source>
        <dbReference type="EMBL" id="BCN32357.1"/>
    </source>
</evidence>
<dbReference type="GO" id="GO:0005829">
    <property type="term" value="C:cytosol"/>
    <property type="evidence" value="ECO:0007669"/>
    <property type="project" value="TreeGrafter"/>
</dbReference>
<feature type="domain" description="Protein kinase" evidence="9">
    <location>
        <begin position="16"/>
        <end position="304"/>
    </location>
</feature>
<dbReference type="GO" id="GO:0000407">
    <property type="term" value="C:phagophore assembly site"/>
    <property type="evidence" value="ECO:0007669"/>
    <property type="project" value="TreeGrafter"/>
</dbReference>
<sequence length="547" mass="62747">MNEKKLHEFEPLWNSWYIDSLIGEGSFGSVYRIVREEFGEKYYSALKVISIPKNQNEIKQVYFEGMDNESASHYFSEIVEDIYKEIVLMSKLKGKTNIVSYEDHQILKRKDEVGYDILIRMELLQGLNEYATNKKMTNLEVIKMGKDICNALILCQKQDIMHRDIKPDNIFVSKDGDFKLGDFGIAKKVEKTESAMSIKGSYEYMAPEVYLGKEYDSRVDIYSLGIVLYTFLNNRKIPFIPAEAQVIRHGERQEALRSRFRGESIPKPVLASEALSNVVLKAIDYDPNKRYMSAEEFLEALSNLKEEDILETIQSNVSYNHNISSEFNNVNTILLDDLDKTVMLNDISNDDVVDFEKTVLLDEMNNIGPELIKKPFHKEEKERSYFIYAVFLFLLLTIGIMSFVIIKLNESNIAYLKDSSTVENIDNNSTEIDMSGKKMKSIDNVKKLDTAVSLDLSNNQINNISKLSSMTKLKKLNLENNSIKDISPIKSLVNLTDLNVSGNKIKNISPIYNLHNLKYLNIKGVSITKKDLDKLNKALPKCRIKVK</sequence>
<evidence type="ECO:0000256" key="6">
    <source>
        <dbReference type="ARBA" id="ARBA00022840"/>
    </source>
</evidence>
<dbReference type="InterPro" id="IPR011009">
    <property type="entry name" value="Kinase-like_dom_sf"/>
</dbReference>
<dbReference type="InterPro" id="IPR032675">
    <property type="entry name" value="LRR_dom_sf"/>
</dbReference>
<dbReference type="GO" id="GO:0005776">
    <property type="term" value="C:autophagosome"/>
    <property type="evidence" value="ECO:0007669"/>
    <property type="project" value="TreeGrafter"/>
</dbReference>
<dbReference type="AlphaFoldDB" id="A0A7R7EPZ2"/>
<evidence type="ECO:0000256" key="8">
    <source>
        <dbReference type="SAM" id="Phobius"/>
    </source>
</evidence>
<keyword evidence="11" id="KW-1185">Reference proteome</keyword>
<evidence type="ECO:0000256" key="2">
    <source>
        <dbReference type="ARBA" id="ARBA00022679"/>
    </source>
</evidence>
<dbReference type="PROSITE" id="PS51450">
    <property type="entry name" value="LRR"/>
    <property type="match status" value="3"/>
</dbReference>
<dbReference type="SUPFAM" id="SSF52058">
    <property type="entry name" value="L domain-like"/>
    <property type="match status" value="1"/>
</dbReference>
<proteinExistence type="predicted"/>
<dbReference type="Gene3D" id="3.80.10.10">
    <property type="entry name" value="Ribonuclease Inhibitor"/>
    <property type="match status" value="1"/>
</dbReference>
<dbReference type="InterPro" id="IPR025875">
    <property type="entry name" value="Leu-rich_rpt_4"/>
</dbReference>
<dbReference type="SMART" id="SM00220">
    <property type="entry name" value="S_TKc"/>
    <property type="match status" value="1"/>
</dbReference>
<evidence type="ECO:0000256" key="3">
    <source>
        <dbReference type="ARBA" id="ARBA00022737"/>
    </source>
</evidence>
<dbReference type="Proteomes" id="UP000595897">
    <property type="component" value="Chromosome"/>
</dbReference>
<keyword evidence="8" id="KW-0812">Transmembrane</keyword>
<keyword evidence="8" id="KW-1133">Transmembrane helix</keyword>
<keyword evidence="1" id="KW-0433">Leucine-rich repeat</keyword>
<dbReference type="EMBL" id="AP024169">
    <property type="protein sequence ID" value="BCN32357.1"/>
    <property type="molecule type" value="Genomic_DNA"/>
</dbReference>
<dbReference type="Gene3D" id="1.10.510.10">
    <property type="entry name" value="Transferase(Phosphotransferase) domain 1"/>
    <property type="match status" value="1"/>
</dbReference>
<keyword evidence="6 7" id="KW-0067">ATP-binding</keyword>
<dbReference type="InterPro" id="IPR000719">
    <property type="entry name" value="Prot_kinase_dom"/>
</dbReference>
<dbReference type="GO" id="GO:0004674">
    <property type="term" value="F:protein serine/threonine kinase activity"/>
    <property type="evidence" value="ECO:0007669"/>
    <property type="project" value="InterPro"/>
</dbReference>
<dbReference type="CDD" id="cd14014">
    <property type="entry name" value="STKc_PknB_like"/>
    <property type="match status" value="1"/>
</dbReference>
<organism evidence="10 11">
    <name type="scientific">Anaeromicropila herbilytica</name>
    <dbReference type="NCBI Taxonomy" id="2785025"/>
    <lineage>
        <taxon>Bacteria</taxon>
        <taxon>Bacillati</taxon>
        <taxon>Bacillota</taxon>
        <taxon>Clostridia</taxon>
        <taxon>Lachnospirales</taxon>
        <taxon>Lachnospiraceae</taxon>
        <taxon>Anaeromicropila</taxon>
    </lineage>
</organism>
<dbReference type="RefSeq" id="WP_271713408.1">
    <property type="nucleotide sequence ID" value="NZ_AP024169.1"/>
</dbReference>
<keyword evidence="4 7" id="KW-0547">Nucleotide-binding</keyword>
<protein>
    <recommendedName>
        <fullName evidence="9">Protein kinase domain-containing protein</fullName>
    </recommendedName>
</protein>
<dbReference type="PROSITE" id="PS00107">
    <property type="entry name" value="PROTEIN_KINASE_ATP"/>
    <property type="match status" value="1"/>
</dbReference>
<dbReference type="SMART" id="SM00365">
    <property type="entry name" value="LRR_SD22"/>
    <property type="match status" value="3"/>
</dbReference>
<dbReference type="KEGG" id="ahb:bsdtb5_36520"/>
<dbReference type="PROSITE" id="PS50011">
    <property type="entry name" value="PROTEIN_KINASE_DOM"/>
    <property type="match status" value="1"/>
</dbReference>
<dbReference type="GO" id="GO:0016020">
    <property type="term" value="C:membrane"/>
    <property type="evidence" value="ECO:0007669"/>
    <property type="project" value="TreeGrafter"/>
</dbReference>
<gene>
    <name evidence="10" type="ORF">bsdtb5_36520</name>
</gene>
<evidence type="ECO:0000256" key="1">
    <source>
        <dbReference type="ARBA" id="ARBA00022614"/>
    </source>
</evidence>
<dbReference type="Pfam" id="PF12799">
    <property type="entry name" value="LRR_4"/>
    <property type="match status" value="1"/>
</dbReference>